<dbReference type="EMBL" id="CABWIL020000017">
    <property type="protein sequence ID" value="CAB3967843.1"/>
    <property type="molecule type" value="Genomic_DNA"/>
</dbReference>
<sequence length="48" mass="5695">MRPDVRTKMSTRVPQALWRIRVPGVRMDSLYRCGESKFIKKNLPFLDT</sequence>
<evidence type="ECO:0000313" key="2">
    <source>
        <dbReference type="Proteomes" id="UP000494301"/>
    </source>
</evidence>
<evidence type="ECO:0000313" key="1">
    <source>
        <dbReference type="EMBL" id="CAB3967843.1"/>
    </source>
</evidence>
<reference evidence="1 2" key="1">
    <citation type="submission" date="2020-04" db="EMBL/GenBank/DDBJ databases">
        <authorList>
            <person name="Depoorter E."/>
        </authorList>
    </citation>
    <scope>NUCLEOTIDE SEQUENCE [LARGE SCALE GENOMIC DNA]</scope>
    <source>
        <strain evidence="1 2">BCC0217</strain>
    </source>
</reference>
<dbReference type="Proteomes" id="UP000494301">
    <property type="component" value="Unassembled WGS sequence"/>
</dbReference>
<protein>
    <submittedName>
        <fullName evidence="1">Uncharacterized protein</fullName>
    </submittedName>
</protein>
<gene>
    <name evidence="1" type="ORF">BLA3211_04657</name>
</gene>
<dbReference type="AlphaFoldDB" id="A0A6J5J840"/>
<organism evidence="1 2">
    <name type="scientific">Burkholderia aenigmatica</name>
    <dbReference type="NCBI Taxonomy" id="2015348"/>
    <lineage>
        <taxon>Bacteria</taxon>
        <taxon>Pseudomonadati</taxon>
        <taxon>Pseudomonadota</taxon>
        <taxon>Betaproteobacteria</taxon>
        <taxon>Burkholderiales</taxon>
        <taxon>Burkholderiaceae</taxon>
        <taxon>Burkholderia</taxon>
        <taxon>Burkholderia cepacia complex</taxon>
    </lineage>
</organism>
<proteinExistence type="predicted"/>
<accession>A0A6J5J840</accession>
<name>A0A6J5J840_9BURK</name>